<keyword evidence="1" id="KW-1133">Transmembrane helix</keyword>
<evidence type="ECO:0000256" key="1">
    <source>
        <dbReference type="SAM" id="Phobius"/>
    </source>
</evidence>
<evidence type="ECO:0000313" key="3">
    <source>
        <dbReference type="Proteomes" id="UP000292082"/>
    </source>
</evidence>
<feature type="transmembrane region" description="Helical" evidence="1">
    <location>
        <begin position="20"/>
        <end position="37"/>
    </location>
</feature>
<dbReference type="AlphaFoldDB" id="A0A4Q9P9Q3"/>
<protein>
    <recommendedName>
        <fullName evidence="4">Amino acid transporter transmembrane domain-containing protein</fullName>
    </recommendedName>
</protein>
<feature type="non-terminal residue" evidence="2">
    <location>
        <position position="1"/>
    </location>
</feature>
<dbReference type="Proteomes" id="UP000292082">
    <property type="component" value="Unassembled WGS sequence"/>
</dbReference>
<keyword evidence="1" id="KW-0812">Transmembrane</keyword>
<evidence type="ECO:0000313" key="2">
    <source>
        <dbReference type="EMBL" id="TBU51389.1"/>
    </source>
</evidence>
<keyword evidence="1" id="KW-0472">Membrane</keyword>
<accession>A0A4Q9P9Q3</accession>
<evidence type="ECO:0008006" key="4">
    <source>
        <dbReference type="Google" id="ProtNLM"/>
    </source>
</evidence>
<organism evidence="2 3">
    <name type="scientific">Dichomitus squalens</name>
    <dbReference type="NCBI Taxonomy" id="114155"/>
    <lineage>
        <taxon>Eukaryota</taxon>
        <taxon>Fungi</taxon>
        <taxon>Dikarya</taxon>
        <taxon>Basidiomycota</taxon>
        <taxon>Agaricomycotina</taxon>
        <taxon>Agaricomycetes</taxon>
        <taxon>Polyporales</taxon>
        <taxon>Polyporaceae</taxon>
        <taxon>Dichomitus</taxon>
    </lineage>
</organism>
<name>A0A4Q9P9Q3_9APHY</name>
<dbReference type="EMBL" id="ML145330">
    <property type="protein sequence ID" value="TBU51389.1"/>
    <property type="molecule type" value="Genomic_DNA"/>
</dbReference>
<sequence length="60" mass="6569">TGDLSGLPALLLKVPALDNTYGAVLIGTFVALVLYGLQLHQSYRYFRMYHGDSAILKTLV</sequence>
<proteinExistence type="predicted"/>
<reference evidence="2 3" key="1">
    <citation type="submission" date="2019-01" db="EMBL/GenBank/DDBJ databases">
        <title>Draft genome sequences of three monokaryotic isolates of the white-rot basidiomycete fungus Dichomitus squalens.</title>
        <authorList>
            <consortium name="DOE Joint Genome Institute"/>
            <person name="Lopez S.C."/>
            <person name="Andreopoulos B."/>
            <person name="Pangilinan J."/>
            <person name="Lipzen A."/>
            <person name="Riley R."/>
            <person name="Ahrendt S."/>
            <person name="Ng V."/>
            <person name="Barry K."/>
            <person name="Daum C."/>
            <person name="Grigoriev I.V."/>
            <person name="Hilden K.S."/>
            <person name="Makela M.R."/>
            <person name="de Vries R.P."/>
        </authorList>
    </citation>
    <scope>NUCLEOTIDE SEQUENCE [LARGE SCALE GENOMIC DNA]</scope>
    <source>
        <strain evidence="2 3">CBS 464.89</strain>
    </source>
</reference>
<keyword evidence="3" id="KW-1185">Reference proteome</keyword>
<feature type="non-terminal residue" evidence="2">
    <location>
        <position position="60"/>
    </location>
</feature>
<gene>
    <name evidence="2" type="ORF">BD310DRAFT_769544</name>
</gene>